<dbReference type="Proteomes" id="UP000235703">
    <property type="component" value="Unassembled WGS sequence"/>
</dbReference>
<feature type="compositionally biased region" description="Low complexity" evidence="1">
    <location>
        <begin position="1"/>
        <end position="16"/>
    </location>
</feature>
<evidence type="ECO:0000313" key="3">
    <source>
        <dbReference type="Proteomes" id="UP000235703"/>
    </source>
</evidence>
<evidence type="ECO:0000313" key="2">
    <source>
        <dbReference type="EMBL" id="PMB99108.1"/>
    </source>
</evidence>
<accession>A0A2N6PKA8</accession>
<keyword evidence="3" id="KW-1185">Reference proteome</keyword>
<dbReference type="RefSeq" id="WP_102159848.1">
    <property type="nucleotide sequence ID" value="NZ_JALXPM010000010.1"/>
</dbReference>
<feature type="region of interest" description="Disordered" evidence="1">
    <location>
        <begin position="67"/>
        <end position="87"/>
    </location>
</feature>
<reference evidence="2 3" key="1">
    <citation type="submission" date="2017-09" db="EMBL/GenBank/DDBJ databases">
        <title>Bacterial strain isolated from the female urinary microbiota.</title>
        <authorList>
            <person name="Thomas-White K."/>
            <person name="Kumar N."/>
            <person name="Forster S."/>
            <person name="Putonti C."/>
            <person name="Lawley T."/>
            <person name="Wolfe A.J."/>
        </authorList>
    </citation>
    <scope>NUCLEOTIDE SEQUENCE [LARGE SCALE GENOMIC DNA]</scope>
    <source>
        <strain evidence="2 3">UMB0680</strain>
    </source>
</reference>
<feature type="region of interest" description="Disordered" evidence="1">
    <location>
        <begin position="1"/>
        <end position="20"/>
    </location>
</feature>
<protein>
    <submittedName>
        <fullName evidence="2">Uncharacterized protein</fullName>
    </submittedName>
</protein>
<proteinExistence type="predicted"/>
<evidence type="ECO:0000256" key="1">
    <source>
        <dbReference type="SAM" id="MobiDB-lite"/>
    </source>
</evidence>
<gene>
    <name evidence="2" type="ORF">CJ198_00760</name>
</gene>
<comment type="caution">
    <text evidence="2">The sequence shown here is derived from an EMBL/GenBank/DDBJ whole genome shotgun (WGS) entry which is preliminary data.</text>
</comment>
<sequence>MTMTKSGQESSSSGSKGLDKIEEAAEKVLGDSQVGKGERVGYVEDDSEARTAAAAAAHGDEAILQEDGTHLIISKTEGDPPVDTWRH</sequence>
<dbReference type="GeneID" id="86842422"/>
<name>A0A2N6PKA8_9MICO</name>
<dbReference type="OrthoDB" id="4804698at2"/>
<dbReference type="EMBL" id="PNFZ01000001">
    <property type="protein sequence ID" value="PMB99108.1"/>
    <property type="molecule type" value="Genomic_DNA"/>
</dbReference>
<dbReference type="AlphaFoldDB" id="A0A2N6PKA8"/>
<organism evidence="2 3">
    <name type="scientific">Brevibacterium luteolum</name>
    <dbReference type="NCBI Taxonomy" id="199591"/>
    <lineage>
        <taxon>Bacteria</taxon>
        <taxon>Bacillati</taxon>
        <taxon>Actinomycetota</taxon>
        <taxon>Actinomycetes</taxon>
        <taxon>Micrococcales</taxon>
        <taxon>Brevibacteriaceae</taxon>
        <taxon>Brevibacterium</taxon>
    </lineage>
</organism>